<gene>
    <name evidence="1" type="ORF">T265_12425</name>
</gene>
<name>A0A075A360_OPIVI</name>
<keyword evidence="2" id="KW-1185">Reference proteome</keyword>
<dbReference type="GeneID" id="20326593"/>
<dbReference type="RefSeq" id="XP_009162105.1">
    <property type="nucleotide sequence ID" value="XM_009163841.1"/>
</dbReference>
<dbReference type="CTD" id="20326593"/>
<feature type="non-terminal residue" evidence="1">
    <location>
        <position position="1"/>
    </location>
</feature>
<evidence type="ECO:0000313" key="1">
    <source>
        <dbReference type="EMBL" id="KER34133.1"/>
    </source>
</evidence>
<dbReference type="OrthoDB" id="6222393at2759"/>
<dbReference type="Proteomes" id="UP000054324">
    <property type="component" value="Unassembled WGS sequence"/>
</dbReference>
<sequence length="169" mass="19280">LPHVQTSHTVTKEASEQLLLNFEDHVPFTPDNAFFDLMKERTAVDKHWKRNGQNFQLNFVSSSEDHKNGRLPSVHDSVYLMDMKENALLDAKAGAVAGILFLQDDLFAYQRMAKMNKDAIMKQPMTVQEQEEMLEALMPASFALKAYLRNNDRQIARLALLASLEPITM</sequence>
<dbReference type="AlphaFoldDB" id="A0A075A360"/>
<accession>A0A075A360</accession>
<dbReference type="EMBL" id="KL596619">
    <property type="protein sequence ID" value="KER34133.1"/>
    <property type="molecule type" value="Genomic_DNA"/>
</dbReference>
<organism evidence="1 2">
    <name type="scientific">Opisthorchis viverrini</name>
    <name type="common">Southeast Asian liver fluke</name>
    <dbReference type="NCBI Taxonomy" id="6198"/>
    <lineage>
        <taxon>Eukaryota</taxon>
        <taxon>Metazoa</taxon>
        <taxon>Spiralia</taxon>
        <taxon>Lophotrochozoa</taxon>
        <taxon>Platyhelminthes</taxon>
        <taxon>Trematoda</taxon>
        <taxon>Digenea</taxon>
        <taxon>Opisthorchiida</taxon>
        <taxon>Opisthorchiata</taxon>
        <taxon>Opisthorchiidae</taxon>
        <taxon>Opisthorchis</taxon>
    </lineage>
</organism>
<protein>
    <submittedName>
        <fullName evidence="1">Uncharacterized protein</fullName>
    </submittedName>
</protein>
<dbReference type="KEGG" id="ovi:T265_12425"/>
<proteinExistence type="predicted"/>
<reference evidence="1 2" key="1">
    <citation type="submission" date="2013-11" db="EMBL/GenBank/DDBJ databases">
        <title>Opisthorchis viverrini - life in the bile duct.</title>
        <authorList>
            <person name="Young N.D."/>
            <person name="Nagarajan N."/>
            <person name="Lin S.J."/>
            <person name="Korhonen P.K."/>
            <person name="Jex A.R."/>
            <person name="Hall R.S."/>
            <person name="Safavi-Hemami H."/>
            <person name="Kaewkong W."/>
            <person name="Bertrand D."/>
            <person name="Gao S."/>
            <person name="Seet Q."/>
            <person name="Wongkham S."/>
            <person name="Teh B.T."/>
            <person name="Wongkham C."/>
            <person name="Intapan P.M."/>
            <person name="Maleewong W."/>
            <person name="Yang X."/>
            <person name="Hu M."/>
            <person name="Wang Z."/>
            <person name="Hofmann A."/>
            <person name="Sternberg P.W."/>
            <person name="Tan P."/>
            <person name="Wang J."/>
            <person name="Gasser R.B."/>
        </authorList>
    </citation>
    <scope>NUCLEOTIDE SEQUENCE [LARGE SCALE GENOMIC DNA]</scope>
</reference>
<evidence type="ECO:0000313" key="2">
    <source>
        <dbReference type="Proteomes" id="UP000054324"/>
    </source>
</evidence>